<gene>
    <name evidence="2" type="ORF">QWZ03_13510</name>
</gene>
<organism evidence="2 3">
    <name type="scientific">Chitinimonas viridis</name>
    <dbReference type="NCBI Taxonomy" id="664880"/>
    <lineage>
        <taxon>Bacteria</taxon>
        <taxon>Pseudomonadati</taxon>
        <taxon>Pseudomonadota</taxon>
        <taxon>Betaproteobacteria</taxon>
        <taxon>Neisseriales</taxon>
        <taxon>Chitinibacteraceae</taxon>
        <taxon>Chitinimonas</taxon>
    </lineage>
</organism>
<dbReference type="EMBL" id="JAUFPU010000018">
    <property type="protein sequence ID" value="MDN3577785.1"/>
    <property type="molecule type" value="Genomic_DNA"/>
</dbReference>
<accession>A0ABT8B703</accession>
<sequence>MKVMRSMLLAMMLISKAWAGAWGEGSFDNDDALDWIAECTQANGTQSVQLVLEQVIRAKYIETELGAAAIVAAEIVSAARGKSNAAMPAELRAWVARQPAGTLVALAPRAKLALDRVQRTAISELAQQWEEAGAAKWRGAVAALQGRLAR</sequence>
<evidence type="ECO:0000313" key="3">
    <source>
        <dbReference type="Proteomes" id="UP001180081"/>
    </source>
</evidence>
<keyword evidence="1" id="KW-0732">Signal</keyword>
<keyword evidence="3" id="KW-1185">Reference proteome</keyword>
<evidence type="ECO:0000313" key="2">
    <source>
        <dbReference type="EMBL" id="MDN3577785.1"/>
    </source>
</evidence>
<evidence type="ECO:0000256" key="1">
    <source>
        <dbReference type="SAM" id="SignalP"/>
    </source>
</evidence>
<protein>
    <submittedName>
        <fullName evidence="2">DUF4259 domain-containing protein</fullName>
    </submittedName>
</protein>
<dbReference type="Proteomes" id="UP001180081">
    <property type="component" value="Unassembled WGS sequence"/>
</dbReference>
<reference evidence="2" key="1">
    <citation type="journal article" date="2014" name="Int. J. Syst. Evol. Microbiol.">
        <title>Complete genome of a new Firmicutes species belonging to the dominant human colonic microbiota ('Ruminococcus bicirculans') reveals two chromosomes and a selective capacity to utilize plant glucans.</title>
        <authorList>
            <consortium name="NISC Comparative Sequencing Program"/>
            <person name="Wegmann U."/>
            <person name="Louis P."/>
            <person name="Goesmann A."/>
            <person name="Henrissat B."/>
            <person name="Duncan S.H."/>
            <person name="Flint H.J."/>
        </authorList>
    </citation>
    <scope>NUCLEOTIDE SEQUENCE</scope>
    <source>
        <strain evidence="2">CECT 7703</strain>
    </source>
</reference>
<comment type="caution">
    <text evidence="2">The sequence shown here is derived from an EMBL/GenBank/DDBJ whole genome shotgun (WGS) entry which is preliminary data.</text>
</comment>
<feature type="chain" id="PRO_5046391037" evidence="1">
    <location>
        <begin position="20"/>
        <end position="150"/>
    </location>
</feature>
<name>A0ABT8B703_9NEIS</name>
<reference evidence="2" key="2">
    <citation type="submission" date="2023-06" db="EMBL/GenBank/DDBJ databases">
        <authorList>
            <person name="Lucena T."/>
            <person name="Sun Q."/>
        </authorList>
    </citation>
    <scope>NUCLEOTIDE SEQUENCE</scope>
    <source>
        <strain evidence="2">CECT 7703</strain>
    </source>
</reference>
<feature type="signal peptide" evidence="1">
    <location>
        <begin position="1"/>
        <end position="19"/>
    </location>
</feature>
<dbReference type="InterPro" id="IPR025355">
    <property type="entry name" value="DUF4259"/>
</dbReference>
<dbReference type="RefSeq" id="WP_290333198.1">
    <property type="nucleotide sequence ID" value="NZ_JAUFPU010000018.1"/>
</dbReference>
<proteinExistence type="predicted"/>
<dbReference type="Pfam" id="PF14078">
    <property type="entry name" value="DUF4259"/>
    <property type="match status" value="1"/>
</dbReference>